<evidence type="ECO:0000259" key="6">
    <source>
        <dbReference type="Pfam" id="PF17389"/>
    </source>
</evidence>
<comment type="caution">
    <text evidence="8">The sequence shown here is derived from an EMBL/GenBank/DDBJ whole genome shotgun (WGS) entry which is preliminary data.</text>
</comment>
<accession>A0A840V5E5</accession>
<dbReference type="Proteomes" id="UP000557717">
    <property type="component" value="Unassembled WGS sequence"/>
</dbReference>
<dbReference type="InterPro" id="IPR013783">
    <property type="entry name" value="Ig-like_fold"/>
</dbReference>
<comment type="catalytic activity">
    <reaction evidence="1">
        <text>Hydrolysis of terminal non-reducing alpha-L-rhamnose residues in alpha-L-rhamnosides.</text>
        <dbReference type="EC" id="3.2.1.40"/>
    </reaction>
</comment>
<evidence type="ECO:0000256" key="1">
    <source>
        <dbReference type="ARBA" id="ARBA00001445"/>
    </source>
</evidence>
<dbReference type="InterPro" id="IPR013737">
    <property type="entry name" value="Bac_rhamnosid_N"/>
</dbReference>
<dbReference type="SUPFAM" id="SSF48208">
    <property type="entry name" value="Six-hairpin glycosidases"/>
    <property type="match status" value="1"/>
</dbReference>
<evidence type="ECO:0000259" key="7">
    <source>
        <dbReference type="Pfam" id="PF17390"/>
    </source>
</evidence>
<sequence>MSRILRLFSPILSASVVSFGPLLAFEVTHLRCEYLTDPLGIETPEPRLSWLLDSSERGESQTAWQILVASSEEALASDQGDLWDSGKVMEDRTSQIVYGGAALGSRQVCHWKVRAWDKDGEPSEWSEPGIWSVGLLDASDWTATWLEGSLLGSPAGEATERTIVSATYGNLAGTVVVDVTASLVDMLAQGSFALPVTNDAFGGDPAYNQVKQLKIEYQLPGSAEVYTKTFAEDTLIVLPDALPALLEPVITEASWEAVDGSGSRDVLSVLQDLDQGSPYSVLVDNTAFGPDPAFNHLKQLRIGYTIDGVAAQAIIAENTTFNFPIDLPAPIEATLTSATYAAINGSGSSDVLALLQALGEGFSITVDNDHLGGDPAENSVKWLKVGYTRNGQNYTRIFEEDEVFEFPGGLERPSTLPYLRKSFTPSQPVARATVYATALGIYELSLNGQRIGDHKFAPEWTAYSQRLNYQTYDVTPLLQDGVNVVGAQLANGWYSGHIGNGNYQHWGVGNALRMQMEIEYADGSVETIATDGSWKSHASPILYSDIMQGEVHDARLEVDGWNTVAVDAADWPGVVLRTPVDVPISGQVMEPSREVDVLEPIELTEPAPGKWTFNLGQNMVGVLRIHLNEPAGTTVTLRHGERLNPDGTLYTANLRGAACVDTYVCRGGGETWQPTFTFHGFQYAEVTGLTTTPDTSLIEGIVIASDTPDAGSLATSDGRVNQLQSNIEWGQKGNYLSVPTDCPQRDERLGWLGDAQVFVRTATHNADIAAFFNKWMRDIRDSQYSSGSLPDVAPDAAPSSGTAGWSEAAVICPWTIYQAYGDTRILEENWDLMTGWMTYCKSTTSRGIRSGNRGSDYGDWLSINADTNREVIGTAYYAYTNHLMAMAATVLGKTAEAEAYQAEFELSKRAFNSKYVSSTNGSITSNTQCAYLLALKFDLLDEELRPVVANRLVADIHAKGDHLSTGFLGVSYLLPVLSATGHNDVAYTLLEQDTFPSWLFSISHGATTIWERWDGWTPENGFQSTIMNSFNHYSLGSCGEWLYETLAGISFDPSVPAYKKIVIHPQPGGTITHAHATRQTIQGEIASSWRLYDGGFTLETTIPVNTTAEVYVPAASAEEVQESGKPVEESEGVSFLRLEDGFAVFAVGSGRYRFTAGEGIDPTLESIQHDAGAPVKVLISTLLEGLPEGTRLLEFDTLSVNGAAVTEEDGWLTYTPSSGSVPPDSFGYLIRGADGSVETRTLLVMEIPEDAPDQTTLRFEQVEGGARKVFFSGVPGRLYRIEASDSLGAWETVSTVQADSEGSFTYTDNTPAPASRFYRSVFP</sequence>
<dbReference type="InterPro" id="IPR035398">
    <property type="entry name" value="Bac_rhamnosid_C"/>
</dbReference>
<evidence type="ECO:0000256" key="2">
    <source>
        <dbReference type="ARBA" id="ARBA00012652"/>
    </source>
</evidence>
<proteinExistence type="predicted"/>
<dbReference type="EC" id="3.2.1.40" evidence="2"/>
<dbReference type="Gene3D" id="2.60.40.10">
    <property type="entry name" value="Immunoglobulins"/>
    <property type="match status" value="1"/>
</dbReference>
<dbReference type="EMBL" id="JACHFD010000021">
    <property type="protein sequence ID" value="MBB5353192.1"/>
    <property type="molecule type" value="Genomic_DNA"/>
</dbReference>
<dbReference type="PANTHER" id="PTHR33307">
    <property type="entry name" value="ALPHA-RHAMNOSIDASE (EUROFUNG)"/>
    <property type="match status" value="1"/>
</dbReference>
<dbReference type="GO" id="GO:0005975">
    <property type="term" value="P:carbohydrate metabolic process"/>
    <property type="evidence" value="ECO:0007669"/>
    <property type="project" value="InterPro"/>
</dbReference>
<dbReference type="Gene3D" id="2.60.420.10">
    <property type="entry name" value="Maltose phosphorylase, domain 3"/>
    <property type="match status" value="1"/>
</dbReference>
<dbReference type="RefSeq" id="WP_184020827.1">
    <property type="nucleotide sequence ID" value="NZ_JACHFD010000021.1"/>
</dbReference>
<protein>
    <recommendedName>
        <fullName evidence="2">alpha-L-rhamnosidase</fullName>
        <ecNumber evidence="2">3.2.1.40</ecNumber>
    </recommendedName>
</protein>
<dbReference type="InterPro" id="IPR016007">
    <property type="entry name" value="Alpha_rhamnosid"/>
</dbReference>
<feature type="domain" description="Alpha-L-rhamnosidase C-terminal" evidence="7">
    <location>
        <begin position="1048"/>
        <end position="1124"/>
    </location>
</feature>
<reference evidence="8 9" key="1">
    <citation type="submission" date="2020-08" db="EMBL/GenBank/DDBJ databases">
        <title>Genomic Encyclopedia of Type Strains, Phase IV (KMG-IV): sequencing the most valuable type-strain genomes for metagenomic binning, comparative biology and taxonomic classification.</title>
        <authorList>
            <person name="Goeker M."/>
        </authorList>
    </citation>
    <scope>NUCLEOTIDE SEQUENCE [LARGE SCALE GENOMIC DNA]</scope>
    <source>
        <strain evidence="8 9">YC6886</strain>
    </source>
</reference>
<dbReference type="Pfam" id="PF05592">
    <property type="entry name" value="Bac_rhamnosid"/>
    <property type="match status" value="1"/>
</dbReference>
<dbReference type="InterPro" id="IPR012341">
    <property type="entry name" value="6hp_glycosidase-like_sf"/>
</dbReference>
<dbReference type="Gene3D" id="2.60.120.260">
    <property type="entry name" value="Galactose-binding domain-like"/>
    <property type="match status" value="2"/>
</dbReference>
<dbReference type="InterPro" id="IPR008902">
    <property type="entry name" value="Rhamnosid_concanavalin"/>
</dbReference>
<dbReference type="InterPro" id="IPR035396">
    <property type="entry name" value="Bac_rhamnosid6H"/>
</dbReference>
<dbReference type="Pfam" id="PF08531">
    <property type="entry name" value="Bac_rhamnosid_N"/>
    <property type="match status" value="1"/>
</dbReference>
<keyword evidence="9" id="KW-1185">Reference proteome</keyword>
<dbReference type="Pfam" id="PF17389">
    <property type="entry name" value="Bac_rhamnosid6H"/>
    <property type="match status" value="1"/>
</dbReference>
<dbReference type="GO" id="GO:0030596">
    <property type="term" value="F:alpha-L-rhamnosidase activity"/>
    <property type="evidence" value="ECO:0007669"/>
    <property type="project" value="UniProtKB-EC"/>
</dbReference>
<gene>
    <name evidence="8" type="ORF">HNR46_003446</name>
</gene>
<evidence type="ECO:0000259" key="4">
    <source>
        <dbReference type="Pfam" id="PF05592"/>
    </source>
</evidence>
<keyword evidence="3" id="KW-0378">Hydrolase</keyword>
<feature type="domain" description="Alpha-L-rhamnosidase concanavalin-like" evidence="4">
    <location>
        <begin position="607"/>
        <end position="703"/>
    </location>
</feature>
<evidence type="ECO:0000259" key="5">
    <source>
        <dbReference type="Pfam" id="PF08531"/>
    </source>
</evidence>
<dbReference type="Gene3D" id="1.50.10.10">
    <property type="match status" value="1"/>
</dbReference>
<evidence type="ECO:0000313" key="8">
    <source>
        <dbReference type="EMBL" id="MBB5353192.1"/>
    </source>
</evidence>
<dbReference type="Pfam" id="PF17390">
    <property type="entry name" value="Bac_rhamnosid_C"/>
    <property type="match status" value="1"/>
</dbReference>
<dbReference type="Pfam" id="PF25788">
    <property type="entry name" value="Ig_Rha78A_N"/>
    <property type="match status" value="1"/>
</dbReference>
<evidence type="ECO:0000256" key="3">
    <source>
        <dbReference type="ARBA" id="ARBA00022801"/>
    </source>
</evidence>
<organism evidence="8 9">
    <name type="scientific">Haloferula luteola</name>
    <dbReference type="NCBI Taxonomy" id="595692"/>
    <lineage>
        <taxon>Bacteria</taxon>
        <taxon>Pseudomonadati</taxon>
        <taxon>Verrucomicrobiota</taxon>
        <taxon>Verrucomicrobiia</taxon>
        <taxon>Verrucomicrobiales</taxon>
        <taxon>Verrucomicrobiaceae</taxon>
        <taxon>Haloferula</taxon>
    </lineage>
</organism>
<feature type="domain" description="Alpha-L-rhamnosidase six-hairpin glycosidase" evidence="6">
    <location>
        <begin position="709"/>
        <end position="1045"/>
    </location>
</feature>
<dbReference type="PANTHER" id="PTHR33307:SF6">
    <property type="entry name" value="ALPHA-RHAMNOSIDASE (EUROFUNG)-RELATED"/>
    <property type="match status" value="1"/>
</dbReference>
<name>A0A840V5E5_9BACT</name>
<feature type="domain" description="Bacterial alpha-L-rhamnosidase N-terminal" evidence="5">
    <location>
        <begin position="428"/>
        <end position="591"/>
    </location>
</feature>
<evidence type="ECO:0000313" key="9">
    <source>
        <dbReference type="Proteomes" id="UP000557717"/>
    </source>
</evidence>
<dbReference type="InterPro" id="IPR008928">
    <property type="entry name" value="6-hairpin_glycosidase_sf"/>
</dbReference>